<keyword evidence="2" id="KW-0805">Transcription regulation</keyword>
<dbReference type="InterPro" id="IPR007627">
    <property type="entry name" value="RNA_pol_sigma70_r2"/>
</dbReference>
<dbReference type="InterPro" id="IPR039425">
    <property type="entry name" value="RNA_pol_sigma-70-like"/>
</dbReference>
<dbReference type="InterPro" id="IPR013249">
    <property type="entry name" value="RNA_pol_sigma70_r4_t2"/>
</dbReference>
<protein>
    <submittedName>
        <fullName evidence="7">Sigma-70 family RNA polymerase sigma factor</fullName>
    </submittedName>
</protein>
<evidence type="ECO:0000259" key="6">
    <source>
        <dbReference type="Pfam" id="PF08281"/>
    </source>
</evidence>
<comment type="caution">
    <text evidence="7">The sequence shown here is derived from an EMBL/GenBank/DDBJ whole genome shotgun (WGS) entry which is preliminary data.</text>
</comment>
<dbReference type="InterPro" id="IPR036388">
    <property type="entry name" value="WH-like_DNA-bd_sf"/>
</dbReference>
<proteinExistence type="inferred from homology"/>
<organism evidence="7 8">
    <name type="scientific">Fuscibacter oryzae</name>
    <dbReference type="NCBI Taxonomy" id="2803939"/>
    <lineage>
        <taxon>Bacteria</taxon>
        <taxon>Pseudomonadati</taxon>
        <taxon>Pseudomonadota</taxon>
        <taxon>Alphaproteobacteria</taxon>
        <taxon>Rhodobacterales</taxon>
        <taxon>Paracoccaceae</taxon>
        <taxon>Fuscibacter</taxon>
    </lineage>
</organism>
<keyword evidence="3" id="KW-0731">Sigma factor</keyword>
<evidence type="ECO:0000256" key="4">
    <source>
        <dbReference type="ARBA" id="ARBA00023163"/>
    </source>
</evidence>
<dbReference type="SUPFAM" id="SSF88946">
    <property type="entry name" value="Sigma2 domain of RNA polymerase sigma factors"/>
    <property type="match status" value="1"/>
</dbReference>
<feature type="domain" description="RNA polymerase sigma factor 70 region 4 type 2" evidence="6">
    <location>
        <begin position="119"/>
        <end position="171"/>
    </location>
</feature>
<dbReference type="Proteomes" id="UP000619033">
    <property type="component" value="Unassembled WGS sequence"/>
</dbReference>
<feature type="domain" description="RNA polymerase sigma-70 region 2" evidence="5">
    <location>
        <begin position="24"/>
        <end position="91"/>
    </location>
</feature>
<dbReference type="GO" id="GO:0016987">
    <property type="term" value="F:sigma factor activity"/>
    <property type="evidence" value="ECO:0007669"/>
    <property type="project" value="UniProtKB-KW"/>
</dbReference>
<dbReference type="GO" id="GO:0006352">
    <property type="term" value="P:DNA-templated transcription initiation"/>
    <property type="evidence" value="ECO:0007669"/>
    <property type="project" value="InterPro"/>
</dbReference>
<dbReference type="EMBL" id="JAESVP010000004">
    <property type="protein sequence ID" value="MBL4928350.1"/>
    <property type="molecule type" value="Genomic_DNA"/>
</dbReference>
<evidence type="ECO:0000256" key="2">
    <source>
        <dbReference type="ARBA" id="ARBA00023015"/>
    </source>
</evidence>
<keyword evidence="8" id="KW-1185">Reference proteome</keyword>
<evidence type="ECO:0000256" key="1">
    <source>
        <dbReference type="ARBA" id="ARBA00010641"/>
    </source>
</evidence>
<gene>
    <name evidence="7" type="ORF">JI744_09560</name>
</gene>
<dbReference type="NCBIfam" id="TIGR02937">
    <property type="entry name" value="sigma70-ECF"/>
    <property type="match status" value="1"/>
</dbReference>
<dbReference type="InterPro" id="IPR014284">
    <property type="entry name" value="RNA_pol_sigma-70_dom"/>
</dbReference>
<dbReference type="GO" id="GO:0003677">
    <property type="term" value="F:DNA binding"/>
    <property type="evidence" value="ECO:0007669"/>
    <property type="project" value="InterPro"/>
</dbReference>
<sequence>MSDVVLAALMKRIASGDRGAFAQLYREMESPLYRFVSSRLNDQQRSSDITHDVFLQVWRDAGAFEGRSKVRTWLFAMAYRKVVDVYRRENRLVFGEDVPESADESPNPEACVLAMENRDAVRQCLETLSPSHRAAIELTFMEDMSYPEVAEITGVPEGTVKSRVFHAKQLLLRCLSTKLGMKRDDQ</sequence>
<dbReference type="PANTHER" id="PTHR43133">
    <property type="entry name" value="RNA POLYMERASE ECF-TYPE SIGMA FACTO"/>
    <property type="match status" value="1"/>
</dbReference>
<dbReference type="Pfam" id="PF04542">
    <property type="entry name" value="Sigma70_r2"/>
    <property type="match status" value="1"/>
</dbReference>
<dbReference type="AlphaFoldDB" id="A0A8J7MNW5"/>
<evidence type="ECO:0000259" key="5">
    <source>
        <dbReference type="Pfam" id="PF04542"/>
    </source>
</evidence>
<dbReference type="Gene3D" id="1.10.10.10">
    <property type="entry name" value="Winged helix-like DNA-binding domain superfamily/Winged helix DNA-binding domain"/>
    <property type="match status" value="1"/>
</dbReference>
<keyword evidence="4" id="KW-0804">Transcription</keyword>
<comment type="similarity">
    <text evidence="1">Belongs to the sigma-70 factor family. ECF subfamily.</text>
</comment>
<evidence type="ECO:0000256" key="3">
    <source>
        <dbReference type="ARBA" id="ARBA00023082"/>
    </source>
</evidence>
<evidence type="ECO:0000313" key="8">
    <source>
        <dbReference type="Proteomes" id="UP000619033"/>
    </source>
</evidence>
<dbReference type="PANTHER" id="PTHR43133:SF32">
    <property type="entry name" value="BLR3042 PROTEIN"/>
    <property type="match status" value="1"/>
</dbReference>
<evidence type="ECO:0000313" key="7">
    <source>
        <dbReference type="EMBL" id="MBL4928350.1"/>
    </source>
</evidence>
<reference evidence="7" key="1">
    <citation type="submission" date="2021-01" db="EMBL/GenBank/DDBJ databases">
        <title>Genome seq and assembly of Tabrizicola sp. KVB23.</title>
        <authorList>
            <person name="Chhetri G."/>
        </authorList>
    </citation>
    <scope>NUCLEOTIDE SEQUENCE</scope>
    <source>
        <strain evidence="7">KVB23</strain>
    </source>
</reference>
<dbReference type="Pfam" id="PF08281">
    <property type="entry name" value="Sigma70_r4_2"/>
    <property type="match status" value="1"/>
</dbReference>
<dbReference type="InterPro" id="IPR013325">
    <property type="entry name" value="RNA_pol_sigma_r2"/>
</dbReference>
<dbReference type="InterPro" id="IPR013324">
    <property type="entry name" value="RNA_pol_sigma_r3/r4-like"/>
</dbReference>
<name>A0A8J7MNW5_9RHOB</name>
<dbReference type="Gene3D" id="1.10.1740.10">
    <property type="match status" value="1"/>
</dbReference>
<accession>A0A8J7MNW5</accession>
<dbReference type="CDD" id="cd06171">
    <property type="entry name" value="Sigma70_r4"/>
    <property type="match status" value="1"/>
</dbReference>
<dbReference type="SUPFAM" id="SSF88659">
    <property type="entry name" value="Sigma3 and sigma4 domains of RNA polymerase sigma factors"/>
    <property type="match status" value="1"/>
</dbReference>